<organism evidence="1 2">
    <name type="scientific">Cirrhinus mrigala</name>
    <name type="common">Mrigala</name>
    <dbReference type="NCBI Taxonomy" id="683832"/>
    <lineage>
        <taxon>Eukaryota</taxon>
        <taxon>Metazoa</taxon>
        <taxon>Chordata</taxon>
        <taxon>Craniata</taxon>
        <taxon>Vertebrata</taxon>
        <taxon>Euteleostomi</taxon>
        <taxon>Actinopterygii</taxon>
        <taxon>Neopterygii</taxon>
        <taxon>Teleostei</taxon>
        <taxon>Ostariophysi</taxon>
        <taxon>Cypriniformes</taxon>
        <taxon>Cyprinidae</taxon>
        <taxon>Labeoninae</taxon>
        <taxon>Labeonini</taxon>
        <taxon>Cirrhinus</taxon>
    </lineage>
</organism>
<protein>
    <submittedName>
        <fullName evidence="1">Uncharacterized protein</fullName>
    </submittedName>
</protein>
<dbReference type="EMBL" id="JAMKFB020000015">
    <property type="protein sequence ID" value="KAL0174751.1"/>
    <property type="molecule type" value="Genomic_DNA"/>
</dbReference>
<accession>A0ABD0PPY1</accession>
<comment type="caution">
    <text evidence="1">The sequence shown here is derived from an EMBL/GenBank/DDBJ whole genome shotgun (WGS) entry which is preliminary data.</text>
</comment>
<evidence type="ECO:0000313" key="2">
    <source>
        <dbReference type="Proteomes" id="UP001529510"/>
    </source>
</evidence>
<evidence type="ECO:0000313" key="1">
    <source>
        <dbReference type="EMBL" id="KAL0174751.1"/>
    </source>
</evidence>
<dbReference type="Proteomes" id="UP001529510">
    <property type="component" value="Unassembled WGS sequence"/>
</dbReference>
<gene>
    <name evidence="1" type="ORF">M9458_030719</name>
</gene>
<dbReference type="AlphaFoldDB" id="A0ABD0PPY1"/>
<reference evidence="1 2" key="1">
    <citation type="submission" date="2024-05" db="EMBL/GenBank/DDBJ databases">
        <title>Genome sequencing and assembly of Indian major carp, Cirrhinus mrigala (Hamilton, 1822).</title>
        <authorList>
            <person name="Mohindra V."/>
            <person name="Chowdhury L.M."/>
            <person name="Lal K."/>
            <person name="Jena J.K."/>
        </authorList>
    </citation>
    <scope>NUCLEOTIDE SEQUENCE [LARGE SCALE GENOMIC DNA]</scope>
    <source>
        <strain evidence="1">CM1030</strain>
        <tissue evidence="1">Blood</tissue>
    </source>
</reference>
<proteinExistence type="predicted"/>
<feature type="non-terminal residue" evidence="1">
    <location>
        <position position="1"/>
    </location>
</feature>
<sequence>AALAVHVPFSRVHWHGNNLQHHPSSGDSAANHAHTEVLLLGCKSGPYQRHHTKRPG</sequence>
<name>A0ABD0PPY1_CIRMR</name>
<keyword evidence="2" id="KW-1185">Reference proteome</keyword>
<feature type="non-terminal residue" evidence="1">
    <location>
        <position position="56"/>
    </location>
</feature>